<dbReference type="Proteomes" id="UP000182253">
    <property type="component" value="Unassembled WGS sequence"/>
</dbReference>
<feature type="transmembrane region" description="Helical" evidence="4">
    <location>
        <begin position="380"/>
        <end position="399"/>
    </location>
</feature>
<feature type="transmembrane region" description="Helical" evidence="4">
    <location>
        <begin position="82"/>
        <end position="105"/>
    </location>
</feature>
<evidence type="ECO:0000256" key="2">
    <source>
        <dbReference type="ARBA" id="ARBA00022989"/>
    </source>
</evidence>
<feature type="transmembrane region" description="Helical" evidence="4">
    <location>
        <begin position="9"/>
        <end position="25"/>
    </location>
</feature>
<evidence type="ECO:0000256" key="4">
    <source>
        <dbReference type="SAM" id="Phobius"/>
    </source>
</evidence>
<feature type="transmembrane region" description="Helical" evidence="4">
    <location>
        <begin position="348"/>
        <end position="368"/>
    </location>
</feature>
<name>A0A1F6UVR6_9BACT</name>
<dbReference type="InterPro" id="IPR036259">
    <property type="entry name" value="MFS_trans_sf"/>
</dbReference>
<dbReference type="AlphaFoldDB" id="A0A1F6UVR6"/>
<dbReference type="PROSITE" id="PS50850">
    <property type="entry name" value="MFS"/>
    <property type="match status" value="1"/>
</dbReference>
<protein>
    <recommendedName>
        <fullName evidence="5">Major facilitator superfamily (MFS) profile domain-containing protein</fullName>
    </recommendedName>
</protein>
<accession>A0A1F6UVR6</accession>
<sequence>MNDNKDKKIFGLSRNVVFLGIVSFWNDLSSEMIFPFLPIFLKNYLGASSLFIGLIEGVADSTASILKIFSGRWSDLADRRKPFVVFGYSLSAVIKPLLSIAAAPWHALVLRFFDRTGKGFRDAPRDALISFSTAKETLGRAFGFHRAMDTAGGALGPLLAFFVLPILDNDLRKLFLFSFIASFLAVLSLVFFVREVKKPINNDNNFTEKLPAKKLSWALIKSLGAPFLIFVGVATVFSLGKASEAFLLLRAESLGLALALLPIIYLVYNISYAAFSTPAGILADKFGHRKTFIFGVIIFILSYFFFAKTTSLLGLWFVFGFYGIFSAFTDGVGRAIVAELVVTEYRGLAYGIYNGATGIALLPASVLFGLIWDKFNPESAFFYGAAMAALALVFFAIFFKPSGNHSYI</sequence>
<dbReference type="InterPro" id="IPR020846">
    <property type="entry name" value="MFS_dom"/>
</dbReference>
<comment type="caution">
    <text evidence="6">The sequence shown here is derived from an EMBL/GenBank/DDBJ whole genome shotgun (WGS) entry which is preliminary data.</text>
</comment>
<keyword evidence="3 4" id="KW-0472">Membrane</keyword>
<organism evidence="6 7">
    <name type="scientific">Candidatus Nomurabacteria bacterium RIFCSPHIGHO2_01_FULL_39_9</name>
    <dbReference type="NCBI Taxonomy" id="1801735"/>
    <lineage>
        <taxon>Bacteria</taxon>
        <taxon>Candidatus Nomuraibacteriota</taxon>
    </lineage>
</organism>
<feature type="transmembrane region" description="Helical" evidence="4">
    <location>
        <begin position="291"/>
        <end position="307"/>
    </location>
</feature>
<dbReference type="Gene3D" id="1.20.1250.20">
    <property type="entry name" value="MFS general substrate transporter like domains"/>
    <property type="match status" value="2"/>
</dbReference>
<feature type="domain" description="Major facilitator superfamily (MFS) profile" evidence="5">
    <location>
        <begin position="15"/>
        <end position="403"/>
    </location>
</feature>
<dbReference type="Pfam" id="PF07690">
    <property type="entry name" value="MFS_1"/>
    <property type="match status" value="1"/>
</dbReference>
<dbReference type="PANTHER" id="PTHR23518:SF2">
    <property type="entry name" value="MAJOR FACILITATOR SUPERFAMILY TRANSPORTER"/>
    <property type="match status" value="1"/>
</dbReference>
<dbReference type="GO" id="GO:0022857">
    <property type="term" value="F:transmembrane transporter activity"/>
    <property type="evidence" value="ECO:0007669"/>
    <property type="project" value="InterPro"/>
</dbReference>
<dbReference type="EMBL" id="MFTL01000015">
    <property type="protein sequence ID" value="OGI61520.1"/>
    <property type="molecule type" value="Genomic_DNA"/>
</dbReference>
<gene>
    <name evidence="6" type="ORF">A2645_02090</name>
</gene>
<evidence type="ECO:0000313" key="7">
    <source>
        <dbReference type="Proteomes" id="UP000182253"/>
    </source>
</evidence>
<dbReference type="CDD" id="cd17370">
    <property type="entry name" value="MFS_MJ1317_like"/>
    <property type="match status" value="1"/>
</dbReference>
<reference evidence="6 7" key="1">
    <citation type="journal article" date="2016" name="Nat. Commun.">
        <title>Thousands of microbial genomes shed light on interconnected biogeochemical processes in an aquifer system.</title>
        <authorList>
            <person name="Anantharaman K."/>
            <person name="Brown C.T."/>
            <person name="Hug L.A."/>
            <person name="Sharon I."/>
            <person name="Castelle C.J."/>
            <person name="Probst A.J."/>
            <person name="Thomas B.C."/>
            <person name="Singh A."/>
            <person name="Wilkins M.J."/>
            <person name="Karaoz U."/>
            <person name="Brodie E.L."/>
            <person name="Williams K.H."/>
            <person name="Hubbard S.S."/>
            <person name="Banfield J.F."/>
        </authorList>
    </citation>
    <scope>NUCLEOTIDE SEQUENCE [LARGE SCALE GENOMIC DNA]</scope>
</reference>
<keyword evidence="2 4" id="KW-1133">Transmembrane helix</keyword>
<evidence type="ECO:0000259" key="5">
    <source>
        <dbReference type="PROSITE" id="PS50850"/>
    </source>
</evidence>
<evidence type="ECO:0000256" key="1">
    <source>
        <dbReference type="ARBA" id="ARBA00022692"/>
    </source>
</evidence>
<feature type="transmembrane region" description="Helical" evidence="4">
    <location>
        <begin position="313"/>
        <end position="336"/>
    </location>
</feature>
<dbReference type="STRING" id="1801735.A2645_02090"/>
<dbReference type="PANTHER" id="PTHR23518">
    <property type="entry name" value="C-METHYLTRANSFERASE"/>
    <property type="match status" value="1"/>
</dbReference>
<keyword evidence="1 4" id="KW-0812">Transmembrane</keyword>
<proteinExistence type="predicted"/>
<feature type="transmembrane region" description="Helical" evidence="4">
    <location>
        <begin position="45"/>
        <end position="70"/>
    </location>
</feature>
<evidence type="ECO:0000256" key="3">
    <source>
        <dbReference type="ARBA" id="ARBA00023136"/>
    </source>
</evidence>
<dbReference type="InterPro" id="IPR011701">
    <property type="entry name" value="MFS"/>
</dbReference>
<feature type="transmembrane region" description="Helical" evidence="4">
    <location>
        <begin position="215"/>
        <end position="239"/>
    </location>
</feature>
<feature type="transmembrane region" description="Helical" evidence="4">
    <location>
        <begin position="245"/>
        <end position="270"/>
    </location>
</feature>
<feature type="transmembrane region" description="Helical" evidence="4">
    <location>
        <begin position="174"/>
        <end position="194"/>
    </location>
</feature>
<evidence type="ECO:0000313" key="6">
    <source>
        <dbReference type="EMBL" id="OGI61520.1"/>
    </source>
</evidence>
<dbReference type="SUPFAM" id="SSF103473">
    <property type="entry name" value="MFS general substrate transporter"/>
    <property type="match status" value="1"/>
</dbReference>